<evidence type="ECO:0000313" key="1">
    <source>
        <dbReference type="EMBL" id="GGF55401.1"/>
    </source>
</evidence>
<dbReference type="Proteomes" id="UP000605670">
    <property type="component" value="Unassembled WGS sequence"/>
</dbReference>
<evidence type="ECO:0000313" key="2">
    <source>
        <dbReference type="Proteomes" id="UP000605670"/>
    </source>
</evidence>
<keyword evidence="2" id="KW-1185">Reference proteome</keyword>
<reference evidence="1" key="2">
    <citation type="submission" date="2020-09" db="EMBL/GenBank/DDBJ databases">
        <authorList>
            <person name="Sun Q."/>
            <person name="Zhou Y."/>
        </authorList>
    </citation>
    <scope>NUCLEOTIDE SEQUENCE</scope>
    <source>
        <strain evidence="1">CGMCC 1.12160</strain>
    </source>
</reference>
<comment type="caution">
    <text evidence="1">The sequence shown here is derived from an EMBL/GenBank/DDBJ whole genome shotgun (WGS) entry which is preliminary data.</text>
</comment>
<name>A0A917F9F6_9MICO</name>
<gene>
    <name evidence="1" type="ORF">GCM10011366_24150</name>
</gene>
<reference evidence="1" key="1">
    <citation type="journal article" date="2014" name="Int. J. Syst. Evol. Microbiol.">
        <title>Complete genome sequence of Corynebacterium casei LMG S-19264T (=DSM 44701T), isolated from a smear-ripened cheese.</title>
        <authorList>
            <consortium name="US DOE Joint Genome Institute (JGI-PGF)"/>
            <person name="Walter F."/>
            <person name="Albersmeier A."/>
            <person name="Kalinowski J."/>
            <person name="Ruckert C."/>
        </authorList>
    </citation>
    <scope>NUCLEOTIDE SEQUENCE</scope>
    <source>
        <strain evidence="1">CGMCC 1.12160</strain>
    </source>
</reference>
<protein>
    <submittedName>
        <fullName evidence="1">Uncharacterized protein</fullName>
    </submittedName>
</protein>
<dbReference type="EMBL" id="BMEM01000004">
    <property type="protein sequence ID" value="GGF55401.1"/>
    <property type="molecule type" value="Genomic_DNA"/>
</dbReference>
<dbReference type="AlphaFoldDB" id="A0A917F9F6"/>
<sequence>MDLVTQWLWCLAAFVLGALVALAVAAAVVRARSVDEALADLPDAREVGGRR</sequence>
<accession>A0A917F9F6</accession>
<proteinExistence type="predicted"/>
<organism evidence="1 2">
    <name type="scientific">Ornithinimicrobium tianjinense</name>
    <dbReference type="NCBI Taxonomy" id="1195761"/>
    <lineage>
        <taxon>Bacteria</taxon>
        <taxon>Bacillati</taxon>
        <taxon>Actinomycetota</taxon>
        <taxon>Actinomycetes</taxon>
        <taxon>Micrococcales</taxon>
        <taxon>Ornithinimicrobiaceae</taxon>
        <taxon>Ornithinimicrobium</taxon>
    </lineage>
</organism>
<dbReference type="RefSeq" id="WP_188431136.1">
    <property type="nucleotide sequence ID" value="NZ_BAABKH010000014.1"/>
</dbReference>